<reference evidence="1 2" key="1">
    <citation type="submission" date="2018-11" db="EMBL/GenBank/DDBJ databases">
        <authorList>
            <person name="Wuyts S."/>
        </authorList>
    </citation>
    <scope>NUCLEOTIDE SEQUENCE [LARGE SCALE GENOMIC DNA]</scope>
    <source>
        <strain evidence="1">Lactobacillus mudanjiangensis AMBF249</strain>
    </source>
</reference>
<dbReference type="Gene3D" id="3.40.50.1000">
    <property type="entry name" value="HAD superfamily/HAD-like"/>
    <property type="match status" value="1"/>
</dbReference>
<accession>A0A660DYY0</accession>
<dbReference type="AlphaFoldDB" id="A0A660DYY0"/>
<name>A0A660DYY0_9LACO</name>
<gene>
    <name evidence="1" type="ORF">MUDAN_MDHGFNIF_03583</name>
</gene>
<sequence>MVTAKAIAEEIGILTPELQAISGDEVRQLSDEELTAQIDQIAVYARVVAREKSEIGQG</sequence>
<evidence type="ECO:0000313" key="2">
    <source>
        <dbReference type="Proteomes" id="UP000289996"/>
    </source>
</evidence>
<protein>
    <submittedName>
        <fullName evidence="1">Magnesium-transporting ATPase [Lactobacillus plantarum]</fullName>
    </submittedName>
</protein>
<proteinExistence type="predicted"/>
<dbReference type="InterPro" id="IPR023214">
    <property type="entry name" value="HAD_sf"/>
</dbReference>
<dbReference type="EMBL" id="UYIG01000115">
    <property type="protein sequence ID" value="VDG28595.1"/>
    <property type="molecule type" value="Genomic_DNA"/>
</dbReference>
<evidence type="ECO:0000313" key="1">
    <source>
        <dbReference type="EMBL" id="VDG28595.1"/>
    </source>
</evidence>
<organism evidence="1 2">
    <name type="scientific">Lactiplantibacillus mudanjiangensis</name>
    <dbReference type="NCBI Taxonomy" id="1296538"/>
    <lineage>
        <taxon>Bacteria</taxon>
        <taxon>Bacillati</taxon>
        <taxon>Bacillota</taxon>
        <taxon>Bacilli</taxon>
        <taxon>Lactobacillales</taxon>
        <taxon>Lactobacillaceae</taxon>
        <taxon>Lactiplantibacillus</taxon>
    </lineage>
</organism>
<keyword evidence="2" id="KW-1185">Reference proteome</keyword>
<dbReference type="Proteomes" id="UP000289996">
    <property type="component" value="Unassembled WGS sequence"/>
</dbReference>